<protein>
    <recommendedName>
        <fullName evidence="1">Carbohydrate kinase FGGY N-terminal domain-containing protein</fullName>
    </recommendedName>
</protein>
<dbReference type="GO" id="GO:0016301">
    <property type="term" value="F:kinase activity"/>
    <property type="evidence" value="ECO:0007669"/>
    <property type="project" value="InterPro"/>
</dbReference>
<reference evidence="2" key="1">
    <citation type="journal article" date="2014" name="Front. Microbiol.">
        <title>High frequency of phylogenetically diverse reductive dehalogenase-homologous genes in deep subseafloor sedimentary metagenomes.</title>
        <authorList>
            <person name="Kawai M."/>
            <person name="Futagami T."/>
            <person name="Toyoda A."/>
            <person name="Takaki Y."/>
            <person name="Nishi S."/>
            <person name="Hori S."/>
            <person name="Arai W."/>
            <person name="Tsubouchi T."/>
            <person name="Morono Y."/>
            <person name="Uchiyama I."/>
            <person name="Ito T."/>
            <person name="Fujiyama A."/>
            <person name="Inagaki F."/>
            <person name="Takami H."/>
        </authorList>
    </citation>
    <scope>NUCLEOTIDE SEQUENCE</scope>
    <source>
        <strain evidence="2">Expedition CK06-06</strain>
    </source>
</reference>
<feature type="non-terminal residue" evidence="2">
    <location>
        <position position="49"/>
    </location>
</feature>
<sequence length="49" mass="5436">MSLMGLDIGTTGTKATVFDLEGRILSSTYREYPLLHPQAGWIEINPDQV</sequence>
<organism evidence="2">
    <name type="scientific">marine sediment metagenome</name>
    <dbReference type="NCBI Taxonomy" id="412755"/>
    <lineage>
        <taxon>unclassified sequences</taxon>
        <taxon>metagenomes</taxon>
        <taxon>ecological metagenomes</taxon>
    </lineage>
</organism>
<gene>
    <name evidence="2" type="ORF">S01H1_04082</name>
</gene>
<evidence type="ECO:0000259" key="1">
    <source>
        <dbReference type="Pfam" id="PF00370"/>
    </source>
</evidence>
<name>X0T2B1_9ZZZZ</name>
<proteinExistence type="predicted"/>
<feature type="domain" description="Carbohydrate kinase FGGY N-terminal" evidence="1">
    <location>
        <begin position="4"/>
        <end position="48"/>
    </location>
</feature>
<dbReference type="InterPro" id="IPR018484">
    <property type="entry name" value="FGGY_N"/>
</dbReference>
<dbReference type="Gene3D" id="3.30.420.40">
    <property type="match status" value="1"/>
</dbReference>
<dbReference type="InterPro" id="IPR043129">
    <property type="entry name" value="ATPase_NBD"/>
</dbReference>
<accession>X0T2B1</accession>
<dbReference type="EMBL" id="BARS01002175">
    <property type="protein sequence ID" value="GAF82322.1"/>
    <property type="molecule type" value="Genomic_DNA"/>
</dbReference>
<evidence type="ECO:0000313" key="2">
    <source>
        <dbReference type="EMBL" id="GAF82322.1"/>
    </source>
</evidence>
<dbReference type="SUPFAM" id="SSF53067">
    <property type="entry name" value="Actin-like ATPase domain"/>
    <property type="match status" value="1"/>
</dbReference>
<dbReference type="GO" id="GO:0005975">
    <property type="term" value="P:carbohydrate metabolic process"/>
    <property type="evidence" value="ECO:0007669"/>
    <property type="project" value="InterPro"/>
</dbReference>
<dbReference type="Pfam" id="PF00370">
    <property type="entry name" value="FGGY_N"/>
    <property type="match status" value="1"/>
</dbReference>
<dbReference type="AlphaFoldDB" id="X0T2B1"/>
<comment type="caution">
    <text evidence="2">The sequence shown here is derived from an EMBL/GenBank/DDBJ whole genome shotgun (WGS) entry which is preliminary data.</text>
</comment>